<gene>
    <name evidence="2" type="ORF">GCM10025872_33000</name>
</gene>
<name>A0ABM8HF48_9MICO</name>
<evidence type="ECO:0000256" key="1">
    <source>
        <dbReference type="SAM" id="Phobius"/>
    </source>
</evidence>
<keyword evidence="1" id="KW-0472">Membrane</keyword>
<evidence type="ECO:0008006" key="3">
    <source>
        <dbReference type="Google" id="ProtNLM"/>
    </source>
</evidence>
<protein>
    <recommendedName>
        <fullName evidence="3">DUF304 domain-containing protein</fullName>
    </recommendedName>
</protein>
<organism evidence="2">
    <name type="scientific">Barrientosiimonas endolithica</name>
    <dbReference type="NCBI Taxonomy" id="1535208"/>
    <lineage>
        <taxon>Bacteria</taxon>
        <taxon>Bacillati</taxon>
        <taxon>Actinomycetota</taxon>
        <taxon>Actinomycetes</taxon>
        <taxon>Micrococcales</taxon>
        <taxon>Dermacoccaceae</taxon>
        <taxon>Barrientosiimonas</taxon>
    </lineage>
</organism>
<reference evidence="2" key="1">
    <citation type="journal article" date="2014" name="Int. J. Syst. Evol. Microbiol.">
        <title>Complete genome of a new Firmicutes species belonging to the dominant human colonic microbiota ('Ruminococcus bicirculans') reveals two chromosomes and a selective capacity to utilize plant glucans.</title>
        <authorList>
            <consortium name="NISC Comparative Sequencing Program"/>
            <person name="Wegmann U."/>
            <person name="Louis P."/>
            <person name="Goesmann A."/>
            <person name="Henrissat B."/>
            <person name="Duncan S.H."/>
            <person name="Flint H.J."/>
        </authorList>
    </citation>
    <scope>NUCLEOTIDE SEQUENCE</scope>
    <source>
        <strain evidence="2">NBRC 110608</strain>
    </source>
</reference>
<evidence type="ECO:0000313" key="2">
    <source>
        <dbReference type="EMBL" id="BDZ59643.1"/>
    </source>
</evidence>
<accession>A0ABM8HF48</accession>
<dbReference type="EMBL" id="AP027735">
    <property type="protein sequence ID" value="BDZ59643.1"/>
    <property type="molecule type" value="Genomic_DNA"/>
</dbReference>
<dbReference type="RefSeq" id="WP_289231563.1">
    <property type="nucleotide sequence ID" value="NZ_AP027735.1"/>
</dbReference>
<proteinExistence type="predicted"/>
<reference evidence="2" key="2">
    <citation type="submission" date="2023-02" db="EMBL/GenBank/DDBJ databases">
        <authorList>
            <person name="Sun Q."/>
            <person name="Mori K."/>
        </authorList>
    </citation>
    <scope>NUCLEOTIDE SEQUENCE</scope>
    <source>
        <strain evidence="2">NBRC 110608</strain>
    </source>
</reference>
<feature type="transmembrane region" description="Helical" evidence="1">
    <location>
        <begin position="20"/>
        <end position="41"/>
    </location>
</feature>
<keyword evidence="1" id="KW-0812">Transmembrane</keyword>
<keyword evidence="1" id="KW-1133">Transmembrane helix</keyword>
<sequence length="144" mass="16097">MALLSAFFGGWLFLGEGIVGGYWLLLCAAIILAAMQCRWIYALGNYIVLSRTPFQMRVRSAFFLREATISASQIERIEISGADEPARWPAYDPVAIWWKCRVRVRGRRIPVSVMVLLDSGEQSVANQQLSQFAEAGQIGLEVRG</sequence>